<proteinExistence type="predicted"/>
<dbReference type="KEGG" id="mev:Metev_1499"/>
<accession>D7E9S9</accession>
<dbReference type="HOGENOM" id="CLU_722819_0_0_2"/>
<gene>
    <name evidence="1" type="ordered locus">Metev_1499</name>
</gene>
<dbReference type="RefSeq" id="WP_013194916.1">
    <property type="nucleotide sequence ID" value="NC_014253.1"/>
</dbReference>
<dbReference type="GeneID" id="9347139"/>
<sequence length="382" mass="43382" precursor="true">MNTEFKVEYMKIKLGIAIFFILTLFTGTVSASAGCTIDSNMGENLDTKVCDAQNYTIMIEGKSLDNQNIMQQRSMFIDKFLNETNDEKEPRHIGKVKNLKSPKNTELVAYGFKMLSNGAVKEYRGYCNNVSKGYEKALSEADKWYNNISIKPSNIAKTNDGTDITTSEFGTASNDWELISSYTNEYTYSPHGDYETRTRWYWDDEETNSDKDYFMLRSRVTLMPGKQQYSSDWLNNYAYINHDWAYYDYPGTRDLGNAKPFDESGETEISITLSGWSVSGTWTTTIPDYSIDDKSDYIDEVAKWEADINPGSDSCGVSSLSMEPGSTMEWSQSDARSGEWVDLARFEAKPEWVDIDPYDTFTPGFLGHACCVKWTGSDYTDG</sequence>
<keyword evidence="2" id="KW-1185">Reference proteome</keyword>
<dbReference type="STRING" id="644295.Metev_1499"/>
<evidence type="ECO:0000313" key="2">
    <source>
        <dbReference type="Proteomes" id="UP000000391"/>
    </source>
</evidence>
<dbReference type="AlphaFoldDB" id="D7E9S9"/>
<reference evidence="1 2" key="1">
    <citation type="submission" date="2010-06" db="EMBL/GenBank/DDBJ databases">
        <title>Complete sequence chromosome of Methanohalobium evestigatum Z-7303.</title>
        <authorList>
            <consortium name="US DOE Joint Genome Institute"/>
            <person name="Lucas S."/>
            <person name="Copeland A."/>
            <person name="Lapidus A."/>
            <person name="Cheng J.-F."/>
            <person name="Bruce D."/>
            <person name="Goodwin L."/>
            <person name="Pitluck S."/>
            <person name="Saunders E."/>
            <person name="Detter J.C."/>
            <person name="Han C."/>
            <person name="Tapia R."/>
            <person name="Land M."/>
            <person name="Hauser L."/>
            <person name="Kyrpides N."/>
            <person name="Mikhailova N."/>
            <person name="Sieprawska-Lupa M."/>
            <person name="Whitman W.B."/>
            <person name="Anderson I."/>
            <person name="Woyke T."/>
        </authorList>
    </citation>
    <scope>NUCLEOTIDE SEQUENCE [LARGE SCALE GENOMIC DNA]</scope>
    <source>
        <strain evidence="2">ATCC BAA-1072 / DSM 3721 / NBRC 107634 / OCM 161 / Z-7303</strain>
    </source>
</reference>
<dbReference type="Proteomes" id="UP000000391">
    <property type="component" value="Chromosome"/>
</dbReference>
<name>D7E9S9_METEZ</name>
<evidence type="ECO:0000313" key="1">
    <source>
        <dbReference type="EMBL" id="ADI74351.1"/>
    </source>
</evidence>
<protein>
    <submittedName>
        <fullName evidence="1">Uncharacterized protein</fullName>
    </submittedName>
</protein>
<organism evidence="1 2">
    <name type="scientific">Methanohalobium evestigatum (strain ATCC BAA-1072 / DSM 3721 / NBRC 107634 / OCM 161 / Z-7303)</name>
    <dbReference type="NCBI Taxonomy" id="644295"/>
    <lineage>
        <taxon>Archaea</taxon>
        <taxon>Methanobacteriati</taxon>
        <taxon>Methanobacteriota</taxon>
        <taxon>Stenosarchaea group</taxon>
        <taxon>Methanomicrobia</taxon>
        <taxon>Methanosarcinales</taxon>
        <taxon>Methanosarcinaceae</taxon>
        <taxon>Methanohalobium</taxon>
    </lineage>
</organism>
<dbReference type="OrthoDB" id="105973at2157"/>
<dbReference type="EMBL" id="CP002069">
    <property type="protein sequence ID" value="ADI74351.1"/>
    <property type="molecule type" value="Genomic_DNA"/>
</dbReference>
<dbReference type="PROSITE" id="PS51257">
    <property type="entry name" value="PROKAR_LIPOPROTEIN"/>
    <property type="match status" value="1"/>
</dbReference>